<evidence type="ECO:0000256" key="5">
    <source>
        <dbReference type="ARBA" id="ARBA00022692"/>
    </source>
</evidence>
<evidence type="ECO:0000256" key="6">
    <source>
        <dbReference type="ARBA" id="ARBA00022723"/>
    </source>
</evidence>
<dbReference type="PANTHER" id="PTHR15422">
    <property type="entry name" value="OS05G0565100 PROTEIN"/>
    <property type="match status" value="1"/>
</dbReference>
<evidence type="ECO:0000259" key="13">
    <source>
        <dbReference type="SMART" id="SM00665"/>
    </source>
</evidence>
<feature type="compositionally biased region" description="Acidic residues" evidence="11">
    <location>
        <begin position="15"/>
        <end position="29"/>
    </location>
</feature>
<evidence type="ECO:0000256" key="1">
    <source>
        <dbReference type="ARBA" id="ARBA00001970"/>
    </source>
</evidence>
<keyword evidence="3" id="KW-0813">Transport</keyword>
<dbReference type="Proteomes" id="UP001530377">
    <property type="component" value="Unassembled WGS sequence"/>
</dbReference>
<dbReference type="PANTHER" id="PTHR15422:SF24">
    <property type="entry name" value="DOMON RELATED DOMAIN-CONTAINING PROTEIN"/>
    <property type="match status" value="1"/>
</dbReference>
<sequence>MDIGAVVEEGGGSEVIEDDKDVGNDEAEMISDTATDMTNGSATADEDVESDEESVETDQLPSESKEEDQFLSSASERSPSEEAESGNVGPDEKSMPPETSTYQSNNNQHRSAWIAHGLIGFLVFGIFVPIVMSSAMFRDFIPHGWIYVHTGTNLVSFVMTFFAVGIAFATMNGTITVEGGHHMDERHHVVGLLLLLLMSFQVANGFLHPLREFITNDGNDNTPGAIFRSNVNVRGIRPRILWYLVHAMSGTFLFGLGAYQVQSGLGLYAKRFGSFNWSSAYIVYLCSLGGLILAGKSWIVWKEPKRVEGELSSQEIQMSKGSKKIGYGVDDLIVAKWETV</sequence>
<evidence type="ECO:0000256" key="4">
    <source>
        <dbReference type="ARBA" id="ARBA00022617"/>
    </source>
</evidence>
<evidence type="ECO:0000256" key="3">
    <source>
        <dbReference type="ARBA" id="ARBA00022448"/>
    </source>
</evidence>
<keyword evidence="6" id="KW-0479">Metal-binding</keyword>
<dbReference type="AlphaFoldDB" id="A0ABD3RD75"/>
<evidence type="ECO:0000256" key="7">
    <source>
        <dbReference type="ARBA" id="ARBA00022982"/>
    </source>
</evidence>
<gene>
    <name evidence="14" type="ORF">ACHAXA_005388</name>
</gene>
<comment type="subcellular location">
    <subcellularLocation>
        <location evidence="2">Membrane</location>
        <topology evidence="2">Multi-pass membrane protein</topology>
    </subcellularLocation>
</comment>
<keyword evidence="9" id="KW-0408">Iron</keyword>
<keyword evidence="10 12" id="KW-0472">Membrane</keyword>
<name>A0ABD3RD75_9STRA</name>
<evidence type="ECO:0000313" key="15">
    <source>
        <dbReference type="Proteomes" id="UP001530377"/>
    </source>
</evidence>
<accession>A0ABD3RD75</accession>
<feature type="transmembrane region" description="Helical" evidence="12">
    <location>
        <begin position="144"/>
        <end position="169"/>
    </location>
</feature>
<feature type="compositionally biased region" description="Polar residues" evidence="11">
    <location>
        <begin position="32"/>
        <end position="41"/>
    </location>
</feature>
<evidence type="ECO:0000256" key="10">
    <source>
        <dbReference type="ARBA" id="ARBA00023136"/>
    </source>
</evidence>
<comment type="cofactor">
    <cofactor evidence="1">
        <name>heme b</name>
        <dbReference type="ChEBI" id="CHEBI:60344"/>
    </cofactor>
</comment>
<dbReference type="SMART" id="SM00665">
    <property type="entry name" value="B561"/>
    <property type="match status" value="1"/>
</dbReference>
<dbReference type="CDD" id="cd08760">
    <property type="entry name" value="Cyt_b561_FRRS1_like"/>
    <property type="match status" value="1"/>
</dbReference>
<keyword evidence="4" id="KW-0349">Heme</keyword>
<organism evidence="14 15">
    <name type="scientific">Cyclostephanos tholiformis</name>
    <dbReference type="NCBI Taxonomy" id="382380"/>
    <lineage>
        <taxon>Eukaryota</taxon>
        <taxon>Sar</taxon>
        <taxon>Stramenopiles</taxon>
        <taxon>Ochrophyta</taxon>
        <taxon>Bacillariophyta</taxon>
        <taxon>Coscinodiscophyceae</taxon>
        <taxon>Thalassiosirophycidae</taxon>
        <taxon>Stephanodiscales</taxon>
        <taxon>Stephanodiscaceae</taxon>
        <taxon>Cyclostephanos</taxon>
    </lineage>
</organism>
<feature type="compositionally biased region" description="Acidic residues" evidence="11">
    <location>
        <begin position="44"/>
        <end position="56"/>
    </location>
</feature>
<reference evidence="14 15" key="1">
    <citation type="submission" date="2024-10" db="EMBL/GenBank/DDBJ databases">
        <title>Updated reference genomes for cyclostephanoid diatoms.</title>
        <authorList>
            <person name="Roberts W.R."/>
            <person name="Alverson A.J."/>
        </authorList>
    </citation>
    <scope>NUCLEOTIDE SEQUENCE [LARGE SCALE GENOMIC DNA]</scope>
    <source>
        <strain evidence="14 15">AJA228-03</strain>
    </source>
</reference>
<evidence type="ECO:0000256" key="8">
    <source>
        <dbReference type="ARBA" id="ARBA00022989"/>
    </source>
</evidence>
<feature type="region of interest" description="Disordered" evidence="11">
    <location>
        <begin position="1"/>
        <end position="105"/>
    </location>
</feature>
<keyword evidence="5 12" id="KW-0812">Transmembrane</keyword>
<keyword evidence="15" id="KW-1185">Reference proteome</keyword>
<evidence type="ECO:0000256" key="9">
    <source>
        <dbReference type="ARBA" id="ARBA00023004"/>
    </source>
</evidence>
<protein>
    <recommendedName>
        <fullName evidence="13">Cytochrome b561 domain-containing protein</fullName>
    </recommendedName>
</protein>
<evidence type="ECO:0000256" key="12">
    <source>
        <dbReference type="SAM" id="Phobius"/>
    </source>
</evidence>
<proteinExistence type="predicted"/>
<feature type="transmembrane region" description="Helical" evidence="12">
    <location>
        <begin position="113"/>
        <end position="132"/>
    </location>
</feature>
<dbReference type="Gene3D" id="1.20.120.1770">
    <property type="match status" value="1"/>
</dbReference>
<evidence type="ECO:0000313" key="14">
    <source>
        <dbReference type="EMBL" id="KAL3810972.1"/>
    </source>
</evidence>
<feature type="transmembrane region" description="Helical" evidence="12">
    <location>
        <begin position="240"/>
        <end position="261"/>
    </location>
</feature>
<evidence type="ECO:0000256" key="2">
    <source>
        <dbReference type="ARBA" id="ARBA00004141"/>
    </source>
</evidence>
<dbReference type="InterPro" id="IPR006593">
    <property type="entry name" value="Cyt_b561/ferric_Rdtase_TM"/>
</dbReference>
<dbReference type="GO" id="GO:0046872">
    <property type="term" value="F:metal ion binding"/>
    <property type="evidence" value="ECO:0007669"/>
    <property type="project" value="UniProtKB-KW"/>
</dbReference>
<keyword evidence="7" id="KW-0249">Electron transport</keyword>
<dbReference type="InterPro" id="IPR045150">
    <property type="entry name" value="CYB561D1/2"/>
</dbReference>
<evidence type="ECO:0000256" key="11">
    <source>
        <dbReference type="SAM" id="MobiDB-lite"/>
    </source>
</evidence>
<dbReference type="EMBL" id="JALLPB020000290">
    <property type="protein sequence ID" value="KAL3810972.1"/>
    <property type="molecule type" value="Genomic_DNA"/>
</dbReference>
<feature type="domain" description="Cytochrome b561" evidence="13">
    <location>
        <begin position="115"/>
        <end position="265"/>
    </location>
</feature>
<keyword evidence="8 12" id="KW-1133">Transmembrane helix</keyword>
<feature type="transmembrane region" description="Helical" evidence="12">
    <location>
        <begin position="281"/>
        <end position="301"/>
    </location>
</feature>
<comment type="caution">
    <text evidence="14">The sequence shown here is derived from an EMBL/GenBank/DDBJ whole genome shotgun (WGS) entry which is preliminary data.</text>
</comment>
<dbReference type="GO" id="GO:0016020">
    <property type="term" value="C:membrane"/>
    <property type="evidence" value="ECO:0007669"/>
    <property type="project" value="UniProtKB-SubCell"/>
</dbReference>